<proteinExistence type="predicted"/>
<dbReference type="SUPFAM" id="SSF50978">
    <property type="entry name" value="WD40 repeat-like"/>
    <property type="match status" value="1"/>
</dbReference>
<evidence type="ECO:0000313" key="2">
    <source>
        <dbReference type="EMBL" id="GCE09492.1"/>
    </source>
</evidence>
<gene>
    <name evidence="2" type="ORF">KDAU_68210</name>
</gene>
<reference evidence="3" key="1">
    <citation type="submission" date="2018-12" db="EMBL/GenBank/DDBJ databases">
        <title>Tengunoibacter tsumagoiensis gen. nov., sp. nov., Dictyobacter kobayashii sp. nov., D. alpinus sp. nov., and D. joshuensis sp. nov. and description of Dictyobacteraceae fam. nov. within the order Ktedonobacterales isolated from Tengu-no-mugimeshi.</title>
        <authorList>
            <person name="Wang C.M."/>
            <person name="Zheng Y."/>
            <person name="Sakai Y."/>
            <person name="Toyoda A."/>
            <person name="Minakuchi Y."/>
            <person name="Abe K."/>
            <person name="Yokota A."/>
            <person name="Yabe S."/>
        </authorList>
    </citation>
    <scope>NUCLEOTIDE SEQUENCE [LARGE SCALE GENOMIC DNA]</scope>
    <source>
        <strain evidence="3">S-27</strain>
    </source>
</reference>
<protein>
    <recommendedName>
        <fullName evidence="4">Anaphase-promoting complex subunit 4 WD40 domain-containing protein</fullName>
    </recommendedName>
</protein>
<organism evidence="2 3">
    <name type="scientific">Dictyobacter aurantiacus</name>
    <dbReference type="NCBI Taxonomy" id="1936993"/>
    <lineage>
        <taxon>Bacteria</taxon>
        <taxon>Bacillati</taxon>
        <taxon>Chloroflexota</taxon>
        <taxon>Ktedonobacteria</taxon>
        <taxon>Ktedonobacterales</taxon>
        <taxon>Dictyobacteraceae</taxon>
        <taxon>Dictyobacter</taxon>
    </lineage>
</organism>
<dbReference type="Gene3D" id="2.130.10.10">
    <property type="entry name" value="YVTN repeat-like/Quinoprotein amine dehydrogenase"/>
    <property type="match status" value="1"/>
</dbReference>
<keyword evidence="3" id="KW-1185">Reference proteome</keyword>
<dbReference type="PANTHER" id="PTHR19879:SF9">
    <property type="entry name" value="TRANSCRIPTION INITIATION FACTOR TFIID SUBUNIT 5"/>
    <property type="match status" value="1"/>
</dbReference>
<comment type="caution">
    <text evidence="2">The sequence shown here is derived from an EMBL/GenBank/DDBJ whole genome shotgun (WGS) entry which is preliminary data.</text>
</comment>
<feature type="repeat" description="WD" evidence="1">
    <location>
        <begin position="175"/>
        <end position="206"/>
    </location>
</feature>
<keyword evidence="1" id="KW-0853">WD repeat</keyword>
<dbReference type="Pfam" id="PF00400">
    <property type="entry name" value="WD40"/>
    <property type="match status" value="1"/>
</dbReference>
<dbReference type="InterPro" id="IPR036322">
    <property type="entry name" value="WD40_repeat_dom_sf"/>
</dbReference>
<name>A0A401ZRQ5_9CHLR</name>
<dbReference type="AlphaFoldDB" id="A0A401ZRQ5"/>
<sequence>MIVFFDGEKHIRFFAYDGEELMALSHPDQGIVVDFAVSPDQRWLVRDGKNGNILLYDLLKHQWTSIDVPGQPDTADGTVGCLQFALSGLELVFFASSPEGEIHICHFDPEHDYYAVRRILPIFGIQGMKISPDGKLLAVTNVGDDDIRGVYVYDLEQLHLLHKFPASGDVFYDLLAFSHDGRFLASSREDGILDIWSLTTFECVASFEAHPGPRLHERHWTETIGGLDWSTTGYLATGGTCFLGEDMLKEDRSIRIWKIEVDRTAK</sequence>
<dbReference type="PANTHER" id="PTHR19879">
    <property type="entry name" value="TRANSCRIPTION INITIATION FACTOR TFIID"/>
    <property type="match status" value="1"/>
</dbReference>
<dbReference type="InterPro" id="IPR001680">
    <property type="entry name" value="WD40_rpt"/>
</dbReference>
<evidence type="ECO:0000256" key="1">
    <source>
        <dbReference type="PROSITE-ProRule" id="PRU00221"/>
    </source>
</evidence>
<dbReference type="EMBL" id="BIFQ01000002">
    <property type="protein sequence ID" value="GCE09492.1"/>
    <property type="molecule type" value="Genomic_DNA"/>
</dbReference>
<evidence type="ECO:0008006" key="4">
    <source>
        <dbReference type="Google" id="ProtNLM"/>
    </source>
</evidence>
<dbReference type="PROSITE" id="PS50082">
    <property type="entry name" value="WD_REPEATS_2"/>
    <property type="match status" value="1"/>
</dbReference>
<dbReference type="Proteomes" id="UP000287224">
    <property type="component" value="Unassembled WGS sequence"/>
</dbReference>
<accession>A0A401ZRQ5</accession>
<dbReference type="InterPro" id="IPR015943">
    <property type="entry name" value="WD40/YVTN_repeat-like_dom_sf"/>
</dbReference>
<evidence type="ECO:0000313" key="3">
    <source>
        <dbReference type="Proteomes" id="UP000287224"/>
    </source>
</evidence>